<dbReference type="AlphaFoldDB" id="A0A158KQD1"/>
<organism evidence="1 2">
    <name type="scientific">Caballeronia terrestris</name>
    <dbReference type="NCBI Taxonomy" id="1226301"/>
    <lineage>
        <taxon>Bacteria</taxon>
        <taxon>Pseudomonadati</taxon>
        <taxon>Pseudomonadota</taxon>
        <taxon>Betaproteobacteria</taxon>
        <taxon>Burkholderiales</taxon>
        <taxon>Burkholderiaceae</taxon>
        <taxon>Caballeronia</taxon>
    </lineage>
</organism>
<name>A0A158KQD1_9BURK</name>
<dbReference type="Proteomes" id="UP000054925">
    <property type="component" value="Unassembled WGS sequence"/>
</dbReference>
<dbReference type="OrthoDB" id="9791827at2"/>
<keyword evidence="2" id="KW-1185">Reference proteome</keyword>
<dbReference type="InterPro" id="IPR029465">
    <property type="entry name" value="ATPgrasp_TupA"/>
</dbReference>
<protein>
    <submittedName>
        <fullName evidence="1">Uncharacterized protein</fullName>
    </submittedName>
</protein>
<proteinExistence type="predicted"/>
<dbReference type="Pfam" id="PF14305">
    <property type="entry name" value="ATPgrasp_TupA"/>
    <property type="match status" value="1"/>
</dbReference>
<reference evidence="1" key="1">
    <citation type="submission" date="2016-01" db="EMBL/GenBank/DDBJ databases">
        <authorList>
            <person name="Peeters C."/>
        </authorList>
    </citation>
    <scope>NUCLEOTIDE SEQUENCE [LARGE SCALE GENOMIC DNA]</scope>
    <source>
        <strain evidence="1">LMG 22937</strain>
    </source>
</reference>
<comment type="caution">
    <text evidence="1">The sequence shown here is derived from an EMBL/GenBank/DDBJ whole genome shotgun (WGS) entry which is preliminary data.</text>
</comment>
<accession>A0A158KQD1</accession>
<gene>
    <name evidence="1" type="ORF">AWB67_06266</name>
</gene>
<evidence type="ECO:0000313" key="1">
    <source>
        <dbReference type="EMBL" id="SAL82933.1"/>
    </source>
</evidence>
<dbReference type="RefSeq" id="WP_087659947.1">
    <property type="nucleotide sequence ID" value="NZ_FCOL02000085.1"/>
</dbReference>
<evidence type="ECO:0000313" key="2">
    <source>
        <dbReference type="Proteomes" id="UP000054925"/>
    </source>
</evidence>
<sequence>MFISAEYEIGVRMSLLKEIKRFLKDLLPDPLFLYLSHRRRIGRFPRLKYPVTFNEKILYRCLYPDPGFAALTDKLLVRDYVQRRIGKEHLIPVLLQPDNFTWEQFAALPAAFVMKANHGSGYVKIVHDKSQTSFEELSKLANEWLGSNFYRVARERHYERIKPRIFFELLLTDSHGNVPADFKIHCFNRGCGRQQAYILLISDRFTPHPRGDFYDEDWNHLDIRIGHYPRSVVPAPRPLQLELLLRKAKALAADFDYVRVDMYAPDNQIYFGELTFTPGAGVYRLTPDVIDYDWGRLLQPCPSAAGIPEARAGVAR</sequence>
<dbReference type="EMBL" id="FCOL02000085">
    <property type="protein sequence ID" value="SAL82933.1"/>
    <property type="molecule type" value="Genomic_DNA"/>
</dbReference>